<evidence type="ECO:0000313" key="3">
    <source>
        <dbReference type="Proteomes" id="UP000240912"/>
    </source>
</evidence>
<dbReference type="Proteomes" id="UP000240912">
    <property type="component" value="Unassembled WGS sequence"/>
</dbReference>
<keyword evidence="1" id="KW-0732">Signal</keyword>
<dbReference type="InterPro" id="IPR008969">
    <property type="entry name" value="CarboxyPept-like_regulatory"/>
</dbReference>
<name>A0A2T3HJD5_9SPHI</name>
<feature type="chain" id="PRO_5015562732" description="TonB-dependent receptor" evidence="1">
    <location>
        <begin position="21"/>
        <end position="885"/>
    </location>
</feature>
<gene>
    <name evidence="2" type="ORF">C7T94_07380</name>
</gene>
<dbReference type="SUPFAM" id="SSF49464">
    <property type="entry name" value="Carboxypeptidase regulatory domain-like"/>
    <property type="match status" value="1"/>
</dbReference>
<accession>A0A2T3HJD5</accession>
<evidence type="ECO:0008006" key="4">
    <source>
        <dbReference type="Google" id="ProtNLM"/>
    </source>
</evidence>
<comment type="caution">
    <text evidence="2">The sequence shown here is derived from an EMBL/GenBank/DDBJ whole genome shotgun (WGS) entry which is preliminary data.</text>
</comment>
<dbReference type="OrthoDB" id="603275at2"/>
<evidence type="ECO:0000313" key="2">
    <source>
        <dbReference type="EMBL" id="PST82491.1"/>
    </source>
</evidence>
<protein>
    <recommendedName>
        <fullName evidence="4">TonB-dependent receptor</fullName>
    </recommendedName>
</protein>
<sequence length="885" mass="98806">MTRAVLILAFLLFHAGLAGARQAVSGRVTDEQGKAVQAASLSLKDAAGDVRGFTRTDAKGQFRLDAPARLQGLTLEASSIGFRKTAIPLQNGKLVYEIRMQESEIDLKTVEVKNRPSLAVSGDTLSYRTSDFAGAQDRSIGEVLKKMPGIEVAENGKVSYNGKSISNLYIDGDNVLDDKYNIATKSIPQGAVEKVQVIGNDQPIKMMRKNNMSDDVALNLVLKDEARLRLMGDANLGAGTPGRFDESLTAMLFRKNLKFINNLKGNNVGSDPGIDLTAHNATDYQKRLENNKPSPLLSAGAAGVPTLPQSRYLYNKAGLLNFNNLYKLNSELQLKAHVAYLYDERWQDYSKFSETYLPGQTIAYREQQGNRMNPQRLNGRFNLNSNADNHYLDNTLLAEYVPYRNRSALLLNQQAAGQELRQQPYEVSNEFNFRRKFASGRVINFYSYLSAADQAEQLNVQPGLNADILNKGEPYAGLVQNLRIPTIFTNNYASFAHVKGVFTQTYRAGFQLQFQRLLSDLKLLQDEQRSAQAAGMQNDLDWKKRKVYGAAQYEYAGEKLKLGLNVPVSYNQIHYQDLLHGLDATYNRFFVNPSFNMKYNTGIENYVNLNYSLSNSVGSIDDVYRGAVLRNYRSLFANNAGIPETKTHSIGAGFSYRKAMQMFFMNLQAGYTDSKLNTISSWVLSNSIQQRIVLPLSNHIRSFMLNANASKYLFSLKTTVNAGLGLNSNDYNQLQNNQLLPYTGQNLTGNAGFESRIGSFINWSYNVNYAASHNKARAVNAADTRVSQLRQLSALSLTLRKNLFLNLSGEHIMTRQTAQPDLRYLFADASIKYRLPKLKTDLECLVTNLANIRTFEAVYLSANAYTSGVYAIPGRVAMLKAAFNF</sequence>
<dbReference type="RefSeq" id="WP_107214751.1">
    <property type="nucleotide sequence ID" value="NZ_KZ686269.1"/>
</dbReference>
<evidence type="ECO:0000256" key="1">
    <source>
        <dbReference type="SAM" id="SignalP"/>
    </source>
</evidence>
<reference evidence="2 3" key="1">
    <citation type="submission" date="2018-03" db="EMBL/GenBank/DDBJ databases">
        <authorList>
            <person name="Keele B.F."/>
        </authorList>
    </citation>
    <scope>NUCLEOTIDE SEQUENCE [LARGE SCALE GENOMIC DNA]</scope>
    <source>
        <strain evidence="2 3">YL28-9</strain>
    </source>
</reference>
<dbReference type="AlphaFoldDB" id="A0A2T3HJD5"/>
<keyword evidence="3" id="KW-1185">Reference proteome</keyword>
<organism evidence="2 3">
    <name type="scientific">Pedobacter yulinensis</name>
    <dbReference type="NCBI Taxonomy" id="2126353"/>
    <lineage>
        <taxon>Bacteria</taxon>
        <taxon>Pseudomonadati</taxon>
        <taxon>Bacteroidota</taxon>
        <taxon>Sphingobacteriia</taxon>
        <taxon>Sphingobacteriales</taxon>
        <taxon>Sphingobacteriaceae</taxon>
        <taxon>Pedobacter</taxon>
    </lineage>
</organism>
<dbReference type="EMBL" id="PYLS01000005">
    <property type="protein sequence ID" value="PST82491.1"/>
    <property type="molecule type" value="Genomic_DNA"/>
</dbReference>
<dbReference type="Pfam" id="PF13620">
    <property type="entry name" value="CarboxypepD_reg"/>
    <property type="match status" value="1"/>
</dbReference>
<dbReference type="SUPFAM" id="SSF56935">
    <property type="entry name" value="Porins"/>
    <property type="match status" value="1"/>
</dbReference>
<feature type="signal peptide" evidence="1">
    <location>
        <begin position="1"/>
        <end position="20"/>
    </location>
</feature>
<proteinExistence type="predicted"/>